<accession>A0ABR2R7Z0</accession>
<feature type="region of interest" description="Disordered" evidence="1">
    <location>
        <begin position="119"/>
        <end position="170"/>
    </location>
</feature>
<evidence type="ECO:0000256" key="1">
    <source>
        <dbReference type="SAM" id="MobiDB-lite"/>
    </source>
</evidence>
<name>A0ABR2R7Z0_9ROSI</name>
<feature type="compositionally biased region" description="Polar residues" evidence="1">
    <location>
        <begin position="140"/>
        <end position="160"/>
    </location>
</feature>
<evidence type="ECO:0000313" key="2">
    <source>
        <dbReference type="EMBL" id="KAK9009076.1"/>
    </source>
</evidence>
<keyword evidence="3" id="KW-1185">Reference proteome</keyword>
<reference evidence="2 3" key="1">
    <citation type="journal article" date="2024" name="G3 (Bethesda)">
        <title>Genome assembly of Hibiscus sabdariffa L. provides insights into metabolisms of medicinal natural products.</title>
        <authorList>
            <person name="Kim T."/>
        </authorList>
    </citation>
    <scope>NUCLEOTIDE SEQUENCE [LARGE SCALE GENOMIC DNA]</scope>
    <source>
        <strain evidence="2">TK-2024</strain>
        <tissue evidence="2">Old leaves</tissue>
    </source>
</reference>
<sequence>MPFDRDDPVRLPELISSVTDEVFPYAFKAVASSQNFGVSLSPPLPFFATGSSFSRAATNDVANIVPDIPISNATDGLNNDVFVPTSSPALPSNGVSDTTVPTQDGVSPQVVHDVVEETGVGSSSALHEEPESANEESVDDQLTGNTCLPPGVSSNRNGMVTRSKVESNRQ</sequence>
<protein>
    <submittedName>
        <fullName evidence="2">Uncharacterized protein</fullName>
    </submittedName>
</protein>
<feature type="compositionally biased region" description="Polar residues" evidence="1">
    <location>
        <begin position="84"/>
        <end position="105"/>
    </location>
</feature>
<organism evidence="2 3">
    <name type="scientific">Hibiscus sabdariffa</name>
    <name type="common">roselle</name>
    <dbReference type="NCBI Taxonomy" id="183260"/>
    <lineage>
        <taxon>Eukaryota</taxon>
        <taxon>Viridiplantae</taxon>
        <taxon>Streptophyta</taxon>
        <taxon>Embryophyta</taxon>
        <taxon>Tracheophyta</taxon>
        <taxon>Spermatophyta</taxon>
        <taxon>Magnoliopsida</taxon>
        <taxon>eudicotyledons</taxon>
        <taxon>Gunneridae</taxon>
        <taxon>Pentapetalae</taxon>
        <taxon>rosids</taxon>
        <taxon>malvids</taxon>
        <taxon>Malvales</taxon>
        <taxon>Malvaceae</taxon>
        <taxon>Malvoideae</taxon>
        <taxon>Hibiscus</taxon>
    </lineage>
</organism>
<proteinExistence type="predicted"/>
<comment type="caution">
    <text evidence="2">The sequence shown here is derived from an EMBL/GenBank/DDBJ whole genome shotgun (WGS) entry which is preliminary data.</text>
</comment>
<evidence type="ECO:0000313" key="3">
    <source>
        <dbReference type="Proteomes" id="UP001396334"/>
    </source>
</evidence>
<feature type="region of interest" description="Disordered" evidence="1">
    <location>
        <begin position="82"/>
        <end position="105"/>
    </location>
</feature>
<dbReference type="EMBL" id="JBBPBN010000025">
    <property type="protein sequence ID" value="KAK9009076.1"/>
    <property type="molecule type" value="Genomic_DNA"/>
</dbReference>
<gene>
    <name evidence="2" type="ORF">V6N11_080548</name>
</gene>
<dbReference type="Proteomes" id="UP001396334">
    <property type="component" value="Unassembled WGS sequence"/>
</dbReference>